<keyword evidence="1" id="KW-1133">Transmembrane helix</keyword>
<comment type="caution">
    <text evidence="2">The sequence shown here is derived from an EMBL/GenBank/DDBJ whole genome shotgun (WGS) entry which is preliminary data.</text>
</comment>
<feature type="transmembrane region" description="Helical" evidence="1">
    <location>
        <begin position="7"/>
        <end position="25"/>
    </location>
</feature>
<dbReference type="AlphaFoldDB" id="A0AAP5H953"/>
<keyword evidence="1" id="KW-0812">Transmembrane</keyword>
<organism evidence="2 3">
    <name type="scientific">Paenibacillus amylolyticus</name>
    <dbReference type="NCBI Taxonomy" id="1451"/>
    <lineage>
        <taxon>Bacteria</taxon>
        <taxon>Bacillati</taxon>
        <taxon>Bacillota</taxon>
        <taxon>Bacilli</taxon>
        <taxon>Bacillales</taxon>
        <taxon>Paenibacillaceae</taxon>
        <taxon>Paenibacillus</taxon>
    </lineage>
</organism>
<name>A0AAP5H953_PAEAM</name>
<accession>A0AAP5H953</accession>
<evidence type="ECO:0000313" key="3">
    <source>
        <dbReference type="Proteomes" id="UP001254832"/>
    </source>
</evidence>
<evidence type="ECO:0000256" key="1">
    <source>
        <dbReference type="SAM" id="Phobius"/>
    </source>
</evidence>
<proteinExistence type="predicted"/>
<evidence type="ECO:0000313" key="2">
    <source>
        <dbReference type="EMBL" id="MDR6726149.1"/>
    </source>
</evidence>
<keyword evidence="1" id="KW-0472">Membrane</keyword>
<gene>
    <name evidence="2" type="ORF">J2W91_004655</name>
</gene>
<sequence>MNKKYNKIIPFVVVFVGIILIVLYFNQSNTDKLEENSNHYTSFVSSVQTLEQTLTQIDDSKNDDELAVLMFDVYTSIIFVNDRITLLRNNTNSSPQMDTLSNEFLLVRNFYESQVRNHLSTKKELNFEIHTNFEEKIRLFLNDLPKDYESSKDFDQQLKKAMAHIKAIIN</sequence>
<reference evidence="2" key="1">
    <citation type="submission" date="2023-07" db="EMBL/GenBank/DDBJ databases">
        <title>Sorghum-associated microbial communities from plants grown in Nebraska, USA.</title>
        <authorList>
            <person name="Schachtman D."/>
        </authorList>
    </citation>
    <scope>NUCLEOTIDE SEQUENCE</scope>
    <source>
        <strain evidence="2">BE80</strain>
    </source>
</reference>
<dbReference type="Proteomes" id="UP001254832">
    <property type="component" value="Unassembled WGS sequence"/>
</dbReference>
<dbReference type="EMBL" id="JAVDTR010000015">
    <property type="protein sequence ID" value="MDR6726149.1"/>
    <property type="molecule type" value="Genomic_DNA"/>
</dbReference>
<protein>
    <submittedName>
        <fullName evidence="2">Uncharacterized protein</fullName>
    </submittedName>
</protein>